<gene>
    <name evidence="2" type="ORF">GCM10010357_53130</name>
</gene>
<evidence type="ECO:0000256" key="1">
    <source>
        <dbReference type="SAM" id="MobiDB-lite"/>
    </source>
</evidence>
<sequence length="101" mass="11644">MSRTDRTKPLWVRLGEHDPRPVHDHRSGPCDLPPRPTRKDADTRCRWEHPGSLLFRHTCCSGCAVRGCVKERQEEARAGNRKSRYADRRRARRLAAGADDD</sequence>
<evidence type="ECO:0008006" key="4">
    <source>
        <dbReference type="Google" id="ProtNLM"/>
    </source>
</evidence>
<organism evidence="2 3">
    <name type="scientific">Streptomyces luteireticuli</name>
    <dbReference type="NCBI Taxonomy" id="173858"/>
    <lineage>
        <taxon>Bacteria</taxon>
        <taxon>Bacillati</taxon>
        <taxon>Actinomycetota</taxon>
        <taxon>Actinomycetes</taxon>
        <taxon>Kitasatosporales</taxon>
        <taxon>Streptomycetaceae</taxon>
        <taxon>Streptomyces</taxon>
    </lineage>
</organism>
<dbReference type="EMBL" id="BAAABX010000056">
    <property type="protein sequence ID" value="GAA0424957.1"/>
    <property type="molecule type" value="Genomic_DNA"/>
</dbReference>
<name>A0ABN0Z0H1_9ACTN</name>
<feature type="region of interest" description="Disordered" evidence="1">
    <location>
        <begin position="74"/>
        <end position="101"/>
    </location>
</feature>
<proteinExistence type="predicted"/>
<protein>
    <recommendedName>
        <fullName evidence="4">4Fe-4S Wbl-type domain-containing protein</fullName>
    </recommendedName>
</protein>
<comment type="caution">
    <text evidence="2">The sequence shown here is derived from an EMBL/GenBank/DDBJ whole genome shotgun (WGS) entry which is preliminary data.</text>
</comment>
<dbReference type="RefSeq" id="WP_344029319.1">
    <property type="nucleotide sequence ID" value="NZ_BAAABX010000056.1"/>
</dbReference>
<keyword evidence="3" id="KW-1185">Reference proteome</keyword>
<accession>A0ABN0Z0H1</accession>
<feature type="compositionally biased region" description="Basic and acidic residues" evidence="1">
    <location>
        <begin position="74"/>
        <end position="88"/>
    </location>
</feature>
<feature type="compositionally biased region" description="Basic and acidic residues" evidence="1">
    <location>
        <begin position="1"/>
        <end position="28"/>
    </location>
</feature>
<dbReference type="Proteomes" id="UP001500879">
    <property type="component" value="Unassembled WGS sequence"/>
</dbReference>
<reference evidence="2 3" key="1">
    <citation type="journal article" date="2019" name="Int. J. Syst. Evol. Microbiol.">
        <title>The Global Catalogue of Microorganisms (GCM) 10K type strain sequencing project: providing services to taxonomists for standard genome sequencing and annotation.</title>
        <authorList>
            <consortium name="The Broad Institute Genomics Platform"/>
            <consortium name="The Broad Institute Genome Sequencing Center for Infectious Disease"/>
            <person name="Wu L."/>
            <person name="Ma J."/>
        </authorList>
    </citation>
    <scope>NUCLEOTIDE SEQUENCE [LARGE SCALE GENOMIC DNA]</scope>
    <source>
        <strain evidence="2 3">JCM 4788</strain>
    </source>
</reference>
<evidence type="ECO:0000313" key="3">
    <source>
        <dbReference type="Proteomes" id="UP001500879"/>
    </source>
</evidence>
<feature type="region of interest" description="Disordered" evidence="1">
    <location>
        <begin position="1"/>
        <end position="42"/>
    </location>
</feature>
<evidence type="ECO:0000313" key="2">
    <source>
        <dbReference type="EMBL" id="GAA0424957.1"/>
    </source>
</evidence>